<evidence type="ECO:0000259" key="1">
    <source>
        <dbReference type="Pfam" id="PF01551"/>
    </source>
</evidence>
<comment type="caution">
    <text evidence="2">The sequence shown here is derived from an EMBL/GenBank/DDBJ whole genome shotgun (WGS) entry which is preliminary data.</text>
</comment>
<dbReference type="RefSeq" id="WP_184015152.1">
    <property type="nucleotide sequence ID" value="NZ_JACIJC010000001.1"/>
</dbReference>
<gene>
    <name evidence="2" type="ORF">FHS49_000643</name>
</gene>
<organism evidence="2 3">
    <name type="scientific">Sphingobium boeckii</name>
    <dbReference type="NCBI Taxonomy" id="1082345"/>
    <lineage>
        <taxon>Bacteria</taxon>
        <taxon>Pseudomonadati</taxon>
        <taxon>Pseudomonadota</taxon>
        <taxon>Alphaproteobacteria</taxon>
        <taxon>Sphingomonadales</taxon>
        <taxon>Sphingomonadaceae</taxon>
        <taxon>Sphingobium</taxon>
    </lineage>
</organism>
<evidence type="ECO:0000313" key="2">
    <source>
        <dbReference type="EMBL" id="MBB5684652.1"/>
    </source>
</evidence>
<dbReference type="InterPro" id="IPR050570">
    <property type="entry name" value="Cell_wall_metabolism_enzyme"/>
</dbReference>
<dbReference type="PANTHER" id="PTHR21666:SF285">
    <property type="entry name" value="M23 FAMILY METALLOPEPTIDASE"/>
    <property type="match status" value="1"/>
</dbReference>
<dbReference type="GO" id="GO:0004222">
    <property type="term" value="F:metalloendopeptidase activity"/>
    <property type="evidence" value="ECO:0007669"/>
    <property type="project" value="TreeGrafter"/>
</dbReference>
<evidence type="ECO:0000313" key="3">
    <source>
        <dbReference type="Proteomes" id="UP000549617"/>
    </source>
</evidence>
<sequence length="297" mass="31687">MRSAIIVALGGVALASCVPPETPPPVIAPTPPPTILRDVGPPKRLHFTFEGGLTRGGVVIGSAPSDTARLTLDGRPVEIAADGRFVIAFGRDGAPTARVVATLEDGRAVTETLTITPRTWILENLRSLPKTPLPSAAFETLREPELAAMSATRSMKTTSDGWRQRFQWPVTGRISGWFGSQRIYRGEKGNFHNGVDVAVPTGTPLAAPADGVILLATDRPYTIEGNMVMIAHGMGLVSTFLHLSRIQVKTGDAVRRGQILGATGATGRATGPHMHWGMRWNDERIDPELLAGPMAGR</sequence>
<dbReference type="Pfam" id="PF01551">
    <property type="entry name" value="Peptidase_M23"/>
    <property type="match status" value="1"/>
</dbReference>
<dbReference type="PANTHER" id="PTHR21666">
    <property type="entry name" value="PEPTIDASE-RELATED"/>
    <property type="match status" value="1"/>
</dbReference>
<dbReference type="FunFam" id="2.70.70.10:FF:000019">
    <property type="entry name" value="M23 family peptidase"/>
    <property type="match status" value="1"/>
</dbReference>
<feature type="domain" description="M23ase beta-sheet core" evidence="1">
    <location>
        <begin position="191"/>
        <end position="287"/>
    </location>
</feature>
<dbReference type="InterPro" id="IPR016047">
    <property type="entry name" value="M23ase_b-sheet_dom"/>
</dbReference>
<accession>A0A7W9AFD4</accession>
<dbReference type="Gene3D" id="2.70.70.10">
    <property type="entry name" value="Glucose Permease (Domain IIA)"/>
    <property type="match status" value="1"/>
</dbReference>
<keyword evidence="3" id="KW-1185">Reference proteome</keyword>
<proteinExistence type="predicted"/>
<keyword evidence="2" id="KW-0378">Hydrolase</keyword>
<dbReference type="InterPro" id="IPR011055">
    <property type="entry name" value="Dup_hybrid_motif"/>
</dbReference>
<name>A0A7W9AFD4_9SPHN</name>
<dbReference type="Proteomes" id="UP000549617">
    <property type="component" value="Unassembled WGS sequence"/>
</dbReference>
<protein>
    <submittedName>
        <fullName evidence="2">Murein DD-endopeptidase MepM/ murein hydrolase activator NlpD</fullName>
    </submittedName>
</protein>
<reference evidence="2 3" key="1">
    <citation type="submission" date="2020-08" db="EMBL/GenBank/DDBJ databases">
        <title>Genomic Encyclopedia of Type Strains, Phase IV (KMG-IV): sequencing the most valuable type-strain genomes for metagenomic binning, comparative biology and taxonomic classification.</title>
        <authorList>
            <person name="Goeker M."/>
        </authorList>
    </citation>
    <scope>NUCLEOTIDE SEQUENCE [LARGE SCALE GENOMIC DNA]</scope>
    <source>
        <strain evidence="2 3">DSM 25079</strain>
    </source>
</reference>
<dbReference type="CDD" id="cd12797">
    <property type="entry name" value="M23_peptidase"/>
    <property type="match status" value="1"/>
</dbReference>
<dbReference type="AlphaFoldDB" id="A0A7W9AFD4"/>
<dbReference type="SUPFAM" id="SSF51261">
    <property type="entry name" value="Duplicated hybrid motif"/>
    <property type="match status" value="1"/>
</dbReference>
<dbReference type="PROSITE" id="PS51257">
    <property type="entry name" value="PROKAR_LIPOPROTEIN"/>
    <property type="match status" value="1"/>
</dbReference>
<dbReference type="EMBL" id="JACIJC010000001">
    <property type="protein sequence ID" value="MBB5684652.1"/>
    <property type="molecule type" value="Genomic_DNA"/>
</dbReference>